<evidence type="ECO:0000313" key="1">
    <source>
        <dbReference type="EMBL" id="MPM37005.1"/>
    </source>
</evidence>
<dbReference type="EMBL" id="VSSQ01007797">
    <property type="protein sequence ID" value="MPM37005.1"/>
    <property type="molecule type" value="Genomic_DNA"/>
</dbReference>
<gene>
    <name evidence="1" type="ORF">SDC9_83609</name>
</gene>
<comment type="caution">
    <text evidence="1">The sequence shown here is derived from an EMBL/GenBank/DDBJ whole genome shotgun (WGS) entry which is preliminary data.</text>
</comment>
<name>A0A644Z7Z9_9ZZZZ</name>
<reference evidence="1" key="1">
    <citation type="submission" date="2019-08" db="EMBL/GenBank/DDBJ databases">
        <authorList>
            <person name="Kucharzyk K."/>
            <person name="Murdoch R.W."/>
            <person name="Higgins S."/>
            <person name="Loffler F."/>
        </authorList>
    </citation>
    <scope>NUCLEOTIDE SEQUENCE</scope>
</reference>
<sequence length="108" mass="12855">MSITNGLQKFNRGNETFYVLGENLYTGQELEVMDTERQQKDEQKGYEDRKTHCYDKWYRYNRSDNGAAYDRGVVKCVNEAEKFSKKWQQEDEDNFFIIEIAECNRKGA</sequence>
<accession>A0A644Z7Z9</accession>
<protein>
    <submittedName>
        <fullName evidence="1">Uncharacterized protein</fullName>
    </submittedName>
</protein>
<proteinExistence type="predicted"/>
<organism evidence="1">
    <name type="scientific">bioreactor metagenome</name>
    <dbReference type="NCBI Taxonomy" id="1076179"/>
    <lineage>
        <taxon>unclassified sequences</taxon>
        <taxon>metagenomes</taxon>
        <taxon>ecological metagenomes</taxon>
    </lineage>
</organism>
<dbReference type="AlphaFoldDB" id="A0A644Z7Z9"/>